<keyword evidence="3" id="KW-1185">Reference proteome</keyword>
<reference evidence="3" key="1">
    <citation type="journal article" date="2017" name="Genome Biol.">
        <title>Comparative genomics reveals high biological diversity and specific adaptations in the industrially and medically important fungal genus Aspergillus.</title>
        <authorList>
            <person name="de Vries R.P."/>
            <person name="Riley R."/>
            <person name="Wiebenga A."/>
            <person name="Aguilar-Osorio G."/>
            <person name="Amillis S."/>
            <person name="Uchima C.A."/>
            <person name="Anderluh G."/>
            <person name="Asadollahi M."/>
            <person name="Askin M."/>
            <person name="Barry K."/>
            <person name="Battaglia E."/>
            <person name="Bayram O."/>
            <person name="Benocci T."/>
            <person name="Braus-Stromeyer S.A."/>
            <person name="Caldana C."/>
            <person name="Canovas D."/>
            <person name="Cerqueira G.C."/>
            <person name="Chen F."/>
            <person name="Chen W."/>
            <person name="Choi C."/>
            <person name="Clum A."/>
            <person name="Dos Santos R.A."/>
            <person name="Damasio A.R."/>
            <person name="Diallinas G."/>
            <person name="Emri T."/>
            <person name="Fekete E."/>
            <person name="Flipphi M."/>
            <person name="Freyberg S."/>
            <person name="Gallo A."/>
            <person name="Gournas C."/>
            <person name="Habgood R."/>
            <person name="Hainaut M."/>
            <person name="Harispe M.L."/>
            <person name="Henrissat B."/>
            <person name="Hilden K.S."/>
            <person name="Hope R."/>
            <person name="Hossain A."/>
            <person name="Karabika E."/>
            <person name="Karaffa L."/>
            <person name="Karanyi Z."/>
            <person name="Krasevec N."/>
            <person name="Kuo A."/>
            <person name="Kusch H."/>
            <person name="LaButti K."/>
            <person name="Lagendijk E.L."/>
            <person name="Lapidus A."/>
            <person name="Levasseur A."/>
            <person name="Lindquist E."/>
            <person name="Lipzen A."/>
            <person name="Logrieco A.F."/>
            <person name="MacCabe A."/>
            <person name="Maekelae M.R."/>
            <person name="Malavazi I."/>
            <person name="Melin P."/>
            <person name="Meyer V."/>
            <person name="Mielnichuk N."/>
            <person name="Miskei M."/>
            <person name="Molnar A.P."/>
            <person name="Mule G."/>
            <person name="Ngan C.Y."/>
            <person name="Orejas M."/>
            <person name="Orosz E."/>
            <person name="Ouedraogo J.P."/>
            <person name="Overkamp K.M."/>
            <person name="Park H.-S."/>
            <person name="Perrone G."/>
            <person name="Piumi F."/>
            <person name="Punt P.J."/>
            <person name="Ram A.F."/>
            <person name="Ramon A."/>
            <person name="Rauscher S."/>
            <person name="Record E."/>
            <person name="Riano-Pachon D.M."/>
            <person name="Robert V."/>
            <person name="Roehrig J."/>
            <person name="Ruller R."/>
            <person name="Salamov A."/>
            <person name="Salih N.S."/>
            <person name="Samson R.A."/>
            <person name="Sandor E."/>
            <person name="Sanguinetti M."/>
            <person name="Schuetze T."/>
            <person name="Sepcic K."/>
            <person name="Shelest E."/>
            <person name="Sherlock G."/>
            <person name="Sophianopoulou V."/>
            <person name="Squina F.M."/>
            <person name="Sun H."/>
            <person name="Susca A."/>
            <person name="Todd R.B."/>
            <person name="Tsang A."/>
            <person name="Unkles S.E."/>
            <person name="van de Wiele N."/>
            <person name="van Rossen-Uffink D."/>
            <person name="Oliveira J.V."/>
            <person name="Vesth T.C."/>
            <person name="Visser J."/>
            <person name="Yu J.-H."/>
            <person name="Zhou M."/>
            <person name="Andersen M.R."/>
            <person name="Archer D.B."/>
            <person name="Baker S.E."/>
            <person name="Benoit I."/>
            <person name="Brakhage A.A."/>
            <person name="Braus G.H."/>
            <person name="Fischer R."/>
            <person name="Frisvad J.C."/>
            <person name="Goldman G.H."/>
            <person name="Houbraken J."/>
            <person name="Oakley B."/>
            <person name="Pocsi I."/>
            <person name="Scazzocchio C."/>
            <person name="Seiboth B."/>
            <person name="vanKuyk P.A."/>
            <person name="Wortman J."/>
            <person name="Dyer P.S."/>
            <person name="Grigoriev I.V."/>
        </authorList>
    </citation>
    <scope>NUCLEOTIDE SEQUENCE [LARGE SCALE GENOMIC DNA]</scope>
    <source>
        <strain evidence="3">CBS 506.65</strain>
    </source>
</reference>
<name>A0A1L9S499_9EURO</name>
<feature type="compositionally biased region" description="Basic and acidic residues" evidence="1">
    <location>
        <begin position="21"/>
        <end position="30"/>
    </location>
</feature>
<organism evidence="2 3">
    <name type="scientific">Penicilliopsis zonata CBS 506.65</name>
    <dbReference type="NCBI Taxonomy" id="1073090"/>
    <lineage>
        <taxon>Eukaryota</taxon>
        <taxon>Fungi</taxon>
        <taxon>Dikarya</taxon>
        <taxon>Ascomycota</taxon>
        <taxon>Pezizomycotina</taxon>
        <taxon>Eurotiomycetes</taxon>
        <taxon>Eurotiomycetidae</taxon>
        <taxon>Eurotiales</taxon>
        <taxon>Aspergillaceae</taxon>
        <taxon>Penicilliopsis</taxon>
    </lineage>
</organism>
<dbReference type="AlphaFoldDB" id="A0A1L9S499"/>
<dbReference type="RefSeq" id="XP_022576501.1">
    <property type="nucleotide sequence ID" value="XM_022727699.1"/>
</dbReference>
<proteinExistence type="predicted"/>
<dbReference type="VEuPathDB" id="FungiDB:ASPZODRAFT_20928"/>
<feature type="compositionally biased region" description="Basic residues" evidence="1">
    <location>
        <begin position="36"/>
        <end position="45"/>
    </location>
</feature>
<dbReference type="OrthoDB" id="5333304at2759"/>
<dbReference type="GeneID" id="34614163"/>
<evidence type="ECO:0000313" key="2">
    <source>
        <dbReference type="EMBL" id="OJJ41991.1"/>
    </source>
</evidence>
<protein>
    <submittedName>
        <fullName evidence="2">Uncharacterized protein</fullName>
    </submittedName>
</protein>
<feature type="region of interest" description="Disordered" evidence="1">
    <location>
        <begin position="1"/>
        <end position="51"/>
    </location>
</feature>
<sequence length="356" mass="40771">MAGMEAGIPRNLSRASSIRRAAREEQDLRKVASLHQHQHHQHHARQPVQEYPREYMETLGPRVVRAASYAYVDRGAAPDRARYYDEPAAAGYSRRLVVPAEEAPVSPRYRETYYEEEPAGRIMAPPPPQRRIVVDVHGNQYYETVAAPRMQTMVPGVATRLTKGDVYEEHVPMRAASVRAASIIDDAYGGERRYVQEMPPPPPTYRRVPVVDYTRPAGSEQPHHQQAPPPPHHYIDERDTLIRPGSVQVGEYAVRRSYVDEPHDLGRERVVRVSSVRPTHTHAHEESREGVQRIASVRPGGREVSTYVDEDPRRPREYIERAVYLTSARGGREERYLEAGEEGLDESRDVRRIRRY</sequence>
<evidence type="ECO:0000313" key="3">
    <source>
        <dbReference type="Proteomes" id="UP000184188"/>
    </source>
</evidence>
<gene>
    <name evidence="2" type="ORF">ASPZODRAFT_20928</name>
</gene>
<dbReference type="STRING" id="1073090.A0A1L9S499"/>
<dbReference type="Proteomes" id="UP000184188">
    <property type="component" value="Unassembled WGS sequence"/>
</dbReference>
<dbReference type="EMBL" id="KV878445">
    <property type="protein sequence ID" value="OJJ41991.1"/>
    <property type="molecule type" value="Genomic_DNA"/>
</dbReference>
<evidence type="ECO:0000256" key="1">
    <source>
        <dbReference type="SAM" id="MobiDB-lite"/>
    </source>
</evidence>
<accession>A0A1L9S499</accession>